<evidence type="ECO:0000256" key="6">
    <source>
        <dbReference type="ARBA" id="ARBA00022643"/>
    </source>
</evidence>
<dbReference type="PIRSF" id="PIRSF001456">
    <property type="entry name" value="Chorismate_synth"/>
    <property type="match status" value="1"/>
</dbReference>
<protein>
    <recommendedName>
        <fullName evidence="3 11">Chorismate synthase</fullName>
        <shortName evidence="11">CS</shortName>
        <ecNumber evidence="3 11">4.2.3.5</ecNumber>
    </recommendedName>
    <alternativeName>
        <fullName evidence="11">5-enolpyruvylshikimate-3-phosphate phospholyase</fullName>
    </alternativeName>
</protein>
<evidence type="ECO:0000256" key="8">
    <source>
        <dbReference type="ARBA" id="ARBA00022857"/>
    </source>
</evidence>
<evidence type="ECO:0000313" key="13">
    <source>
        <dbReference type="EMBL" id="WFD09189.1"/>
    </source>
</evidence>
<gene>
    <name evidence="11 13" type="primary">aroC</name>
    <name evidence="13" type="ORF">P4S50_12425</name>
</gene>
<dbReference type="Pfam" id="PF01264">
    <property type="entry name" value="Chorismate_synt"/>
    <property type="match status" value="1"/>
</dbReference>
<dbReference type="InterPro" id="IPR035904">
    <property type="entry name" value="Chorismate_synth_AroC_sf"/>
</dbReference>
<evidence type="ECO:0000256" key="11">
    <source>
        <dbReference type="HAMAP-Rule" id="MF_00300"/>
    </source>
</evidence>
<feature type="binding site" evidence="11">
    <location>
        <begin position="129"/>
        <end position="131"/>
    </location>
    <ligand>
        <name>FMN</name>
        <dbReference type="ChEBI" id="CHEBI:58210"/>
    </ligand>
</feature>
<keyword evidence="14" id="KW-1185">Reference proteome</keyword>
<dbReference type="Gene3D" id="3.60.150.10">
    <property type="entry name" value="Chorismate synthase AroC"/>
    <property type="match status" value="1"/>
</dbReference>
<comment type="catalytic activity">
    <reaction evidence="11 12">
        <text>5-O-(1-carboxyvinyl)-3-phosphoshikimate = chorismate + phosphate</text>
        <dbReference type="Rhea" id="RHEA:21020"/>
        <dbReference type="ChEBI" id="CHEBI:29748"/>
        <dbReference type="ChEBI" id="CHEBI:43474"/>
        <dbReference type="ChEBI" id="CHEBI:57701"/>
        <dbReference type="EC" id="4.2.3.5"/>
    </reaction>
</comment>
<keyword evidence="4 11" id="KW-0028">Amino-acid biosynthesis</keyword>
<evidence type="ECO:0000256" key="4">
    <source>
        <dbReference type="ARBA" id="ARBA00022605"/>
    </source>
</evidence>
<accession>A0ABY8E8K6</accession>
<comment type="cofactor">
    <cofactor evidence="11 12">
        <name>FMNH2</name>
        <dbReference type="ChEBI" id="CHEBI:57618"/>
    </cofactor>
    <text evidence="11 12">Reduced FMN (FMNH(2)).</text>
</comment>
<evidence type="ECO:0000256" key="5">
    <source>
        <dbReference type="ARBA" id="ARBA00022630"/>
    </source>
</evidence>
<evidence type="ECO:0000256" key="10">
    <source>
        <dbReference type="ARBA" id="ARBA00023239"/>
    </source>
</evidence>
<keyword evidence="8 11" id="KW-0521">NADP</keyword>
<evidence type="ECO:0000256" key="12">
    <source>
        <dbReference type="RuleBase" id="RU000605"/>
    </source>
</evidence>
<keyword evidence="6 11" id="KW-0288">FMN</keyword>
<evidence type="ECO:0000256" key="2">
    <source>
        <dbReference type="ARBA" id="ARBA00008014"/>
    </source>
</evidence>
<evidence type="ECO:0000256" key="9">
    <source>
        <dbReference type="ARBA" id="ARBA00023141"/>
    </source>
</evidence>
<feature type="binding site" evidence="11">
    <location>
        <position position="293"/>
    </location>
    <ligand>
        <name>FMN</name>
        <dbReference type="ChEBI" id="CHEBI:58210"/>
    </ligand>
</feature>
<dbReference type="EMBL" id="CP120733">
    <property type="protein sequence ID" value="WFD09189.1"/>
    <property type="molecule type" value="Genomic_DNA"/>
</dbReference>
<dbReference type="NCBIfam" id="NF003793">
    <property type="entry name" value="PRK05382.1"/>
    <property type="match status" value="1"/>
</dbReference>
<evidence type="ECO:0000256" key="7">
    <source>
        <dbReference type="ARBA" id="ARBA00022827"/>
    </source>
</evidence>
<reference evidence="13 14" key="1">
    <citation type="submission" date="2023-03" db="EMBL/GenBank/DDBJ databases">
        <title>Complete genome sequence of Tepidibacter sp. SWIR-1, isolated from a deep-sea hydrothermal vent.</title>
        <authorList>
            <person name="Li X."/>
        </authorList>
    </citation>
    <scope>NUCLEOTIDE SEQUENCE [LARGE SCALE GENOMIC DNA]</scope>
    <source>
        <strain evidence="13 14">SWIR-1</strain>
    </source>
</reference>
<organism evidence="13 14">
    <name type="scientific">Tepidibacter hydrothermalis</name>
    <dbReference type="NCBI Taxonomy" id="3036126"/>
    <lineage>
        <taxon>Bacteria</taxon>
        <taxon>Bacillati</taxon>
        <taxon>Bacillota</taxon>
        <taxon>Clostridia</taxon>
        <taxon>Peptostreptococcales</taxon>
        <taxon>Peptostreptococcaceae</taxon>
        <taxon>Tepidibacter</taxon>
    </lineage>
</organism>
<dbReference type="NCBIfam" id="TIGR00033">
    <property type="entry name" value="aroC"/>
    <property type="match status" value="1"/>
</dbReference>
<feature type="binding site" evidence="11">
    <location>
        <position position="46"/>
    </location>
    <ligand>
        <name>NADP(+)</name>
        <dbReference type="ChEBI" id="CHEBI:58349"/>
    </ligand>
</feature>
<comment type="function">
    <text evidence="11">Catalyzes the anti-1,4-elimination of the C-3 phosphate and the C-6 proR hydrogen from 5-enolpyruvylshikimate-3-phosphate (EPSP) to yield chorismate, which is the branch point compound that serves as the starting substrate for the three terminal pathways of aromatic amino acid biosynthesis. This reaction introduces a second double bond into the aromatic ring system.</text>
</comment>
<dbReference type="PANTHER" id="PTHR21085:SF0">
    <property type="entry name" value="CHORISMATE SYNTHASE"/>
    <property type="match status" value="1"/>
</dbReference>
<dbReference type="EC" id="4.2.3.5" evidence="3 11"/>
<dbReference type="HAMAP" id="MF_00300">
    <property type="entry name" value="Chorismate_synth"/>
    <property type="match status" value="1"/>
</dbReference>
<keyword evidence="9 11" id="KW-0057">Aromatic amino acid biosynthesis</keyword>
<evidence type="ECO:0000256" key="1">
    <source>
        <dbReference type="ARBA" id="ARBA00005044"/>
    </source>
</evidence>
<dbReference type="CDD" id="cd07304">
    <property type="entry name" value="Chorismate_synthase"/>
    <property type="match status" value="1"/>
</dbReference>
<comment type="similarity">
    <text evidence="2 11 12">Belongs to the chorismate synthase family.</text>
</comment>
<evidence type="ECO:0000313" key="14">
    <source>
        <dbReference type="Proteomes" id="UP001222800"/>
    </source>
</evidence>
<feature type="binding site" evidence="11">
    <location>
        <begin position="248"/>
        <end position="249"/>
    </location>
    <ligand>
        <name>FMN</name>
        <dbReference type="ChEBI" id="CHEBI:58210"/>
    </ligand>
</feature>
<dbReference type="InterPro" id="IPR020541">
    <property type="entry name" value="Chorismate_synthase_CS"/>
</dbReference>
<dbReference type="InterPro" id="IPR000453">
    <property type="entry name" value="Chorismate_synth"/>
</dbReference>
<name>A0ABY8E8K6_9FIRM</name>
<feature type="binding site" evidence="11">
    <location>
        <begin position="308"/>
        <end position="312"/>
    </location>
    <ligand>
        <name>FMN</name>
        <dbReference type="ChEBI" id="CHEBI:58210"/>
    </ligand>
</feature>
<proteinExistence type="inferred from homology"/>
<sequence length="394" mass="44425">MLRYLTSGESHGQSLITIIEGIPSNLNIDIDNINGELCRRQQGYGRGDRMKIEKDKVNILSGMRGSTTIGSPIAIEIKNKDYENWKEYMNPVEEIDKESKCVSKVRPGHADMVGSLKYDFKDVRNVLERASARETAARVAVGGVCKEFLSKFDIDFTSHVIQIGNHKLNKSFEFDYIKKESEISQVRCVDKEYENLFIDEIKKAKEEGDSLGGIFEVRIKNVVPGLGSYVHYDKKLDSELSAHIMSIQAIKGVEFGLGFEMASLKGSDIHDEIYYSKERGIYKNTNRLGGIEGGMSTGEEIVIRGVMKPIPTLYKPLNSIDINTLENYKASIERSDNCALPAACVVAENVCAFVIAKFFIEKFGQDNMKDIIKTYQNYLERLSDRGWKMDTKSI</sequence>
<dbReference type="SUPFAM" id="SSF103263">
    <property type="entry name" value="Chorismate synthase, AroC"/>
    <property type="match status" value="1"/>
</dbReference>
<dbReference type="PANTHER" id="PTHR21085">
    <property type="entry name" value="CHORISMATE SYNTHASE"/>
    <property type="match status" value="1"/>
</dbReference>
<feature type="binding site" evidence="11">
    <location>
        <position position="334"/>
    </location>
    <ligand>
        <name>FMN</name>
        <dbReference type="ChEBI" id="CHEBI:58210"/>
    </ligand>
</feature>
<dbReference type="GO" id="GO:0004107">
    <property type="term" value="F:chorismate synthase activity"/>
    <property type="evidence" value="ECO:0007669"/>
    <property type="project" value="UniProtKB-EC"/>
</dbReference>
<comment type="subunit">
    <text evidence="11">Homotetramer.</text>
</comment>
<comment type="pathway">
    <text evidence="1 11 12">Metabolic intermediate biosynthesis; chorismate biosynthesis; chorismate from D-erythrose 4-phosphate and phosphoenolpyruvate: step 7/7.</text>
</comment>
<dbReference type="PROSITE" id="PS00787">
    <property type="entry name" value="CHORISMATE_SYNTHASE_1"/>
    <property type="match status" value="1"/>
</dbReference>
<keyword evidence="5 11" id="KW-0285">Flavoprotein</keyword>
<keyword evidence="10 11" id="KW-0456">Lyase</keyword>
<dbReference type="Proteomes" id="UP001222800">
    <property type="component" value="Chromosome"/>
</dbReference>
<dbReference type="RefSeq" id="WP_277731110.1">
    <property type="nucleotide sequence ID" value="NZ_CP120733.1"/>
</dbReference>
<keyword evidence="7 11" id="KW-0274">FAD</keyword>
<evidence type="ECO:0000256" key="3">
    <source>
        <dbReference type="ARBA" id="ARBA00013036"/>
    </source>
</evidence>
<feature type="binding site" evidence="11">
    <location>
        <position position="40"/>
    </location>
    <ligand>
        <name>NADP(+)</name>
        <dbReference type="ChEBI" id="CHEBI:58349"/>
    </ligand>
</feature>